<dbReference type="VEuPathDB" id="VectorBase:HLOH_043076"/>
<dbReference type="OMA" id="THICSAL"/>
<accession>A0A9J6FX45</accession>
<protein>
    <recommendedName>
        <fullName evidence="4">Cr1-8 nvi</fullName>
    </recommendedName>
</protein>
<dbReference type="OrthoDB" id="8194903at2759"/>
<comment type="caution">
    <text evidence="2">The sequence shown here is derived from an EMBL/GenBank/DDBJ whole genome shotgun (WGS) entry which is preliminary data.</text>
</comment>
<dbReference type="AlphaFoldDB" id="A0A9J6FX45"/>
<organism evidence="2 3">
    <name type="scientific">Haemaphysalis longicornis</name>
    <name type="common">Bush tick</name>
    <dbReference type="NCBI Taxonomy" id="44386"/>
    <lineage>
        <taxon>Eukaryota</taxon>
        <taxon>Metazoa</taxon>
        <taxon>Ecdysozoa</taxon>
        <taxon>Arthropoda</taxon>
        <taxon>Chelicerata</taxon>
        <taxon>Arachnida</taxon>
        <taxon>Acari</taxon>
        <taxon>Parasitiformes</taxon>
        <taxon>Ixodida</taxon>
        <taxon>Ixodoidea</taxon>
        <taxon>Ixodidae</taxon>
        <taxon>Haemaphysalinae</taxon>
        <taxon>Haemaphysalis</taxon>
    </lineage>
</organism>
<feature type="compositionally biased region" description="Basic and acidic residues" evidence="1">
    <location>
        <begin position="82"/>
        <end position="92"/>
    </location>
</feature>
<evidence type="ECO:0000313" key="3">
    <source>
        <dbReference type="Proteomes" id="UP000821853"/>
    </source>
</evidence>
<feature type="region of interest" description="Disordered" evidence="1">
    <location>
        <begin position="1"/>
        <end position="126"/>
    </location>
</feature>
<keyword evidence="3" id="KW-1185">Reference proteome</keyword>
<evidence type="ECO:0000256" key="1">
    <source>
        <dbReference type="SAM" id="MobiDB-lite"/>
    </source>
</evidence>
<reference evidence="2 3" key="1">
    <citation type="journal article" date="2020" name="Cell">
        <title>Large-Scale Comparative Analyses of Tick Genomes Elucidate Their Genetic Diversity and Vector Capacities.</title>
        <authorList>
            <consortium name="Tick Genome and Microbiome Consortium (TIGMIC)"/>
            <person name="Jia N."/>
            <person name="Wang J."/>
            <person name="Shi W."/>
            <person name="Du L."/>
            <person name="Sun Y."/>
            <person name="Zhan W."/>
            <person name="Jiang J.F."/>
            <person name="Wang Q."/>
            <person name="Zhang B."/>
            <person name="Ji P."/>
            <person name="Bell-Sakyi L."/>
            <person name="Cui X.M."/>
            <person name="Yuan T.T."/>
            <person name="Jiang B.G."/>
            <person name="Yang W.F."/>
            <person name="Lam T.T."/>
            <person name="Chang Q.C."/>
            <person name="Ding S.J."/>
            <person name="Wang X.J."/>
            <person name="Zhu J.G."/>
            <person name="Ruan X.D."/>
            <person name="Zhao L."/>
            <person name="Wei J.T."/>
            <person name="Ye R.Z."/>
            <person name="Que T.C."/>
            <person name="Du C.H."/>
            <person name="Zhou Y.H."/>
            <person name="Cheng J.X."/>
            <person name="Dai P.F."/>
            <person name="Guo W.B."/>
            <person name="Han X.H."/>
            <person name="Huang E.J."/>
            <person name="Li L.F."/>
            <person name="Wei W."/>
            <person name="Gao Y.C."/>
            <person name="Liu J.Z."/>
            <person name="Shao H.Z."/>
            <person name="Wang X."/>
            <person name="Wang C.C."/>
            <person name="Yang T.C."/>
            <person name="Huo Q.B."/>
            <person name="Li W."/>
            <person name="Chen H.Y."/>
            <person name="Chen S.E."/>
            <person name="Zhou L.G."/>
            <person name="Ni X.B."/>
            <person name="Tian J.H."/>
            <person name="Sheng Y."/>
            <person name="Liu T."/>
            <person name="Pan Y.S."/>
            <person name="Xia L.Y."/>
            <person name="Li J."/>
            <person name="Zhao F."/>
            <person name="Cao W.C."/>
        </authorList>
    </citation>
    <scope>NUCLEOTIDE SEQUENCE [LARGE SCALE GENOMIC DNA]</scope>
    <source>
        <strain evidence="2">HaeL-2018</strain>
    </source>
</reference>
<evidence type="ECO:0008006" key="4">
    <source>
        <dbReference type="Google" id="ProtNLM"/>
    </source>
</evidence>
<name>A0A9J6FX45_HAELO</name>
<dbReference type="EMBL" id="JABSTR010000004">
    <property type="protein sequence ID" value="KAH9367331.1"/>
    <property type="molecule type" value="Genomic_DNA"/>
</dbReference>
<feature type="compositionally biased region" description="Acidic residues" evidence="1">
    <location>
        <begin position="111"/>
        <end position="126"/>
    </location>
</feature>
<dbReference type="PANTHER" id="PTHR46579:SF1">
    <property type="entry name" value="F5_8 TYPE C DOMAIN-CONTAINING PROTEIN"/>
    <property type="match status" value="1"/>
</dbReference>
<gene>
    <name evidence="2" type="ORF">HPB48_021445</name>
</gene>
<dbReference type="Proteomes" id="UP000821853">
    <property type="component" value="Chromosome 2"/>
</dbReference>
<dbReference type="PANTHER" id="PTHR46579">
    <property type="entry name" value="F5/8 TYPE C DOMAIN-CONTAINING PROTEIN-RELATED"/>
    <property type="match status" value="1"/>
</dbReference>
<evidence type="ECO:0000313" key="2">
    <source>
        <dbReference type="EMBL" id="KAH9367331.1"/>
    </source>
</evidence>
<proteinExistence type="predicted"/>
<sequence>MSAAPRKRYRRYLEPGQPREVPRQTLHNQRSKQRGQDDSADNCDGGSTNGEQQQQMQASSGNQGCTAGASVGASDGDCAARGVDDAGSRNDGDDSEACEEPAHAEDGSWIDGDDSEGCEQPAEECSEDLNDEDVRSYLEECSKETLPNQRISKAQALLLILSYVVYAGLSWSQVEGLLKLVNSLCGCNVVPDSKFLFRNLWKDRMKSIGINFYLKTCVAYLGEKNPNRSEDLNCIICRTSSADQELMKKGSFFLIFDFGRQLYDVISRHTCHLYDRLKNAASPVGGVYRDITHGRIYLSIRKQLQMRWSDITLTLNTDGAPVFKSARASVWPILMMMNELEFNLRFREVFIGGLWFAKEHPPASLFLKAFVEAFNRIGTLVWKYEGIPVKSNFFVTCCCVDSPARASMLNMMKYNAYYGCPWCLEEGTPVDRTIRWIPSRQAAPLRTHRSMVQDMQAAFNSQERDVRGMRGPSPLMKLKGFNMVCCMPPDVMHCVLEGVTQQLLDLWMTATGNTWYIGQHEKVLDKRIVSLKPPNTFCRLPRPVKERAQWKASEWFYWLLFYSLPCLKGVLPVVFLTHFALLCQAVFLLMQESVDDRDIAEAEKLLVCFVSRMYTLYGPSGATYNVHQLLHLSKSVEMVGPLWGTSTFPFESANGELLKHVKAAQGVPLQIAERCVMKSWLATAAKFVTLSAFLEGRKNKIVSARKFSPEKVLVLGAPLLSVRVDSLVQQLFVDKYGLLPSITFYARACLNGINVHTNHYARPVKTCTSCVKVNDGKYCLVTHICSALLDVRMVVFICEELVISESGFPHVKYIHKCNRPPPGKNLCLYSTVRCVANGRYVCSAFFCEQNISGDRKNFKK</sequence>
<feature type="compositionally biased region" description="Basic residues" evidence="1">
    <location>
        <begin position="1"/>
        <end position="10"/>
    </location>
</feature>